<protein>
    <recommendedName>
        <fullName evidence="4">YcxB-like protein</fullName>
    </recommendedName>
</protein>
<keyword evidence="1" id="KW-0472">Membrane</keyword>
<evidence type="ECO:0000313" key="2">
    <source>
        <dbReference type="EMBL" id="SFW86080.1"/>
    </source>
</evidence>
<organism evidence="2 3">
    <name type="scientific">Amycolatopsis australiensis</name>
    <dbReference type="NCBI Taxonomy" id="546364"/>
    <lineage>
        <taxon>Bacteria</taxon>
        <taxon>Bacillati</taxon>
        <taxon>Actinomycetota</taxon>
        <taxon>Actinomycetes</taxon>
        <taxon>Pseudonocardiales</taxon>
        <taxon>Pseudonocardiaceae</taxon>
        <taxon>Amycolatopsis</taxon>
    </lineage>
</organism>
<accession>A0A1K1SNU0</accession>
<keyword evidence="3" id="KW-1185">Reference proteome</keyword>
<dbReference type="AlphaFoldDB" id="A0A1K1SNU0"/>
<dbReference type="Proteomes" id="UP000182740">
    <property type="component" value="Unassembled WGS sequence"/>
</dbReference>
<sequence length="167" mass="17882">MLSVEISLSFVATPELAKQSYRACHPSAAVARWLPAAIYVVLGLLATAEAVRGTEPDPTGLGVGVLVLLLGIAWPALHARRVARMLRPYAEPAPTRIVLTDAGYAVEAPGRTMTRVWATFKSAALVRGFWVLKTASEGSVAFPANLLDATRTEVFRAAMREKGLLTP</sequence>
<name>A0A1K1SNU0_9PSEU</name>
<gene>
    <name evidence="2" type="ORF">SAMN04489730_6301</name>
</gene>
<keyword evidence="1" id="KW-1133">Transmembrane helix</keyword>
<evidence type="ECO:0008006" key="4">
    <source>
        <dbReference type="Google" id="ProtNLM"/>
    </source>
</evidence>
<keyword evidence="1" id="KW-0812">Transmembrane</keyword>
<evidence type="ECO:0000313" key="3">
    <source>
        <dbReference type="Proteomes" id="UP000182740"/>
    </source>
</evidence>
<dbReference type="EMBL" id="FPJG01000006">
    <property type="protein sequence ID" value="SFW86080.1"/>
    <property type="molecule type" value="Genomic_DNA"/>
</dbReference>
<feature type="transmembrane region" description="Helical" evidence="1">
    <location>
        <begin position="29"/>
        <end position="48"/>
    </location>
</feature>
<proteinExistence type="predicted"/>
<feature type="transmembrane region" description="Helical" evidence="1">
    <location>
        <begin position="60"/>
        <end position="77"/>
    </location>
</feature>
<reference evidence="3" key="1">
    <citation type="submission" date="2016-11" db="EMBL/GenBank/DDBJ databases">
        <authorList>
            <person name="Varghese N."/>
            <person name="Submissions S."/>
        </authorList>
    </citation>
    <scope>NUCLEOTIDE SEQUENCE [LARGE SCALE GENOMIC DNA]</scope>
    <source>
        <strain evidence="3">DSM 44671</strain>
    </source>
</reference>
<dbReference type="STRING" id="546364.SAMN04489730_6301"/>
<evidence type="ECO:0000256" key="1">
    <source>
        <dbReference type="SAM" id="Phobius"/>
    </source>
</evidence>